<name>A0AAV1BEG1_VICFA</name>
<sequence>MFTAQVVGITSEVKLLLCEWNLEERLCLPLAFYELPFNFMLLSSKGEKHSVQELNTFAFILFISFFFFLHILAFTWLLNNQQWGKGSYFLNFQHTYI</sequence>
<evidence type="ECO:0000313" key="3">
    <source>
        <dbReference type="Proteomes" id="UP001157006"/>
    </source>
</evidence>
<evidence type="ECO:0000313" key="2">
    <source>
        <dbReference type="EMBL" id="CAI8619277.1"/>
    </source>
</evidence>
<organism evidence="2 3">
    <name type="scientific">Vicia faba</name>
    <name type="common">Broad bean</name>
    <name type="synonym">Faba vulgaris</name>
    <dbReference type="NCBI Taxonomy" id="3906"/>
    <lineage>
        <taxon>Eukaryota</taxon>
        <taxon>Viridiplantae</taxon>
        <taxon>Streptophyta</taxon>
        <taxon>Embryophyta</taxon>
        <taxon>Tracheophyta</taxon>
        <taxon>Spermatophyta</taxon>
        <taxon>Magnoliopsida</taxon>
        <taxon>eudicotyledons</taxon>
        <taxon>Gunneridae</taxon>
        <taxon>Pentapetalae</taxon>
        <taxon>rosids</taxon>
        <taxon>fabids</taxon>
        <taxon>Fabales</taxon>
        <taxon>Fabaceae</taxon>
        <taxon>Papilionoideae</taxon>
        <taxon>50 kb inversion clade</taxon>
        <taxon>NPAAA clade</taxon>
        <taxon>Hologalegina</taxon>
        <taxon>IRL clade</taxon>
        <taxon>Fabeae</taxon>
        <taxon>Vicia</taxon>
    </lineage>
</organism>
<dbReference type="EMBL" id="OX451741">
    <property type="protein sequence ID" value="CAI8619277.1"/>
    <property type="molecule type" value="Genomic_DNA"/>
</dbReference>
<keyword evidence="1" id="KW-0812">Transmembrane</keyword>
<keyword evidence="1" id="KW-1133">Transmembrane helix</keyword>
<evidence type="ECO:0000256" key="1">
    <source>
        <dbReference type="SAM" id="Phobius"/>
    </source>
</evidence>
<keyword evidence="3" id="KW-1185">Reference proteome</keyword>
<gene>
    <name evidence="2" type="ORF">VFH_VI162920</name>
</gene>
<proteinExistence type="predicted"/>
<dbReference type="AlphaFoldDB" id="A0AAV1BEG1"/>
<reference evidence="2 3" key="1">
    <citation type="submission" date="2023-01" db="EMBL/GenBank/DDBJ databases">
        <authorList>
            <person name="Kreplak J."/>
        </authorList>
    </citation>
    <scope>NUCLEOTIDE SEQUENCE [LARGE SCALE GENOMIC DNA]</scope>
</reference>
<accession>A0AAV1BEG1</accession>
<keyword evidence="1" id="KW-0472">Membrane</keyword>
<protein>
    <submittedName>
        <fullName evidence="2">Uncharacterized protein</fullName>
    </submittedName>
</protein>
<feature type="transmembrane region" description="Helical" evidence="1">
    <location>
        <begin position="57"/>
        <end position="78"/>
    </location>
</feature>
<dbReference type="Proteomes" id="UP001157006">
    <property type="component" value="Chromosome 6"/>
</dbReference>